<protein>
    <submittedName>
        <fullName evidence="1">Uncharacterized protein</fullName>
    </submittedName>
</protein>
<comment type="caution">
    <text evidence="1">The sequence shown here is derived from an EMBL/GenBank/DDBJ whole genome shotgun (WGS) entry which is preliminary data.</text>
</comment>
<accession>A0ACC0U0M9</accession>
<name>A0ACC0U0M9_9AGAM</name>
<keyword evidence="2" id="KW-1185">Reference proteome</keyword>
<sequence>MHSTLTSIRDSFTLRRLSKAKSRPPSQLRIKLPPTPSIPFPGLIPITSFLASSPHSNRNPLSCTGPEGVNDLNRSQSRDGHPKHKIGRGIKAHVYPRNETPYSMLYDTVTPELELSAYELMKRLMEDDFPSVHTSSPVRSALDLGCGDGHWVSHAAQAWASQETKITGIYLPLSTDEEQTIVPLQDTDNVKLMCHCFITDRLPFPDNSFDYIHLNNTMVAIPGERWDFVLSEVHRVLSPKGHFKLVHDQLCFPSVGPETPVSCTFAPSRSRHNSRPNAPSAALNKLTSPSPKKSPYEDWEAGMLNCGDIERLYLDMLARRYGVHPQPGTIIADAIQRRFGNESLAEVSSAYVCLPSQEFMTRTRSESPQVAAAAAATTRRRRRPKKREFGIGVSVDWGQDRTGKMMWKVPPSPPTPPTPPEPLSLTSLPPLLSKKAARLMGVGQLSPAGAPYQPPGVVVVHASSSSEGAQRPMTFLSMSPAELDVHANKHVHSVLSAKLALEAHIDELREQGMPAMSHEALDDALWRYAMFRRKRFNWPEVDAFEWESEATDCDGEFDEQTRRFALPDTQTTDGLMPIRLFQTFEVTKVDEKPPW</sequence>
<evidence type="ECO:0000313" key="1">
    <source>
        <dbReference type="EMBL" id="KAI9454827.1"/>
    </source>
</evidence>
<reference evidence="1" key="1">
    <citation type="submission" date="2021-03" db="EMBL/GenBank/DDBJ databases">
        <title>Evolutionary priming and transition to the ectomycorrhizal habit in an iconic lineage of mushroom-forming fungi: is preadaptation a requirement?</title>
        <authorList>
            <consortium name="DOE Joint Genome Institute"/>
            <person name="Looney B.P."/>
            <person name="Miyauchi S."/>
            <person name="Morin E."/>
            <person name="Drula E."/>
            <person name="Courty P.E."/>
            <person name="Chicoki N."/>
            <person name="Fauchery L."/>
            <person name="Kohler A."/>
            <person name="Kuo A."/>
            <person name="LaButti K."/>
            <person name="Pangilinan J."/>
            <person name="Lipzen A."/>
            <person name="Riley R."/>
            <person name="Andreopoulos W."/>
            <person name="He G."/>
            <person name="Johnson J."/>
            <person name="Barry K.W."/>
            <person name="Grigoriev I.V."/>
            <person name="Nagy L."/>
            <person name="Hibbett D."/>
            <person name="Henrissat B."/>
            <person name="Matheny P.B."/>
            <person name="Labbe J."/>
            <person name="Martin A.F."/>
        </authorList>
    </citation>
    <scope>NUCLEOTIDE SEQUENCE</scope>
    <source>
        <strain evidence="1">BPL698</strain>
    </source>
</reference>
<proteinExistence type="predicted"/>
<organism evidence="1 2">
    <name type="scientific">Russula earlei</name>
    <dbReference type="NCBI Taxonomy" id="71964"/>
    <lineage>
        <taxon>Eukaryota</taxon>
        <taxon>Fungi</taxon>
        <taxon>Dikarya</taxon>
        <taxon>Basidiomycota</taxon>
        <taxon>Agaricomycotina</taxon>
        <taxon>Agaricomycetes</taxon>
        <taxon>Russulales</taxon>
        <taxon>Russulaceae</taxon>
        <taxon>Russula</taxon>
    </lineage>
</organism>
<gene>
    <name evidence="1" type="ORF">F5148DRAFT_413855</name>
</gene>
<dbReference type="Proteomes" id="UP001207468">
    <property type="component" value="Unassembled WGS sequence"/>
</dbReference>
<dbReference type="EMBL" id="JAGFNK010000264">
    <property type="protein sequence ID" value="KAI9454827.1"/>
    <property type="molecule type" value="Genomic_DNA"/>
</dbReference>
<evidence type="ECO:0000313" key="2">
    <source>
        <dbReference type="Proteomes" id="UP001207468"/>
    </source>
</evidence>